<feature type="transmembrane region" description="Helical" evidence="6">
    <location>
        <begin position="259"/>
        <end position="280"/>
    </location>
</feature>
<feature type="transmembrane region" description="Helical" evidence="6">
    <location>
        <begin position="148"/>
        <end position="181"/>
    </location>
</feature>
<evidence type="ECO:0000256" key="6">
    <source>
        <dbReference type="SAM" id="Phobius"/>
    </source>
</evidence>
<evidence type="ECO:0000256" key="5">
    <source>
        <dbReference type="ARBA" id="ARBA00023136"/>
    </source>
</evidence>
<keyword evidence="3 6" id="KW-0812">Transmembrane</keyword>
<keyword evidence="5 6" id="KW-0472">Membrane</keyword>
<dbReference type="Proteomes" id="UP001549119">
    <property type="component" value="Unassembled WGS sequence"/>
</dbReference>
<protein>
    <submittedName>
        <fullName evidence="7">Membrane protein</fullName>
    </submittedName>
</protein>
<proteinExistence type="predicted"/>
<dbReference type="PANTHER" id="PTHR30213">
    <property type="entry name" value="INNER MEMBRANE PROTEIN YHJD"/>
    <property type="match status" value="1"/>
</dbReference>
<dbReference type="Pfam" id="PF03631">
    <property type="entry name" value="Virul_fac_BrkB"/>
    <property type="match status" value="1"/>
</dbReference>
<name>A0ABV2NTL1_9HYPH</name>
<dbReference type="NCBIfam" id="TIGR00765">
    <property type="entry name" value="yihY_not_rbn"/>
    <property type="match status" value="1"/>
</dbReference>
<evidence type="ECO:0000313" key="7">
    <source>
        <dbReference type="EMBL" id="MET3869877.1"/>
    </source>
</evidence>
<dbReference type="PIRSF" id="PIRSF035875">
    <property type="entry name" value="RNase_BN"/>
    <property type="match status" value="1"/>
</dbReference>
<keyword evidence="4 6" id="KW-1133">Transmembrane helix</keyword>
<comment type="caution">
    <text evidence="7">The sequence shown here is derived from an EMBL/GenBank/DDBJ whole genome shotgun (WGS) entry which is preliminary data.</text>
</comment>
<dbReference type="InterPro" id="IPR017039">
    <property type="entry name" value="Virul_fac_BrkB"/>
</dbReference>
<evidence type="ECO:0000256" key="1">
    <source>
        <dbReference type="ARBA" id="ARBA00004651"/>
    </source>
</evidence>
<feature type="transmembrane region" description="Helical" evidence="6">
    <location>
        <begin position="39"/>
        <end position="68"/>
    </location>
</feature>
<dbReference type="PANTHER" id="PTHR30213:SF0">
    <property type="entry name" value="UPF0761 MEMBRANE PROTEIN YIHY"/>
    <property type="match status" value="1"/>
</dbReference>
<feature type="transmembrane region" description="Helical" evidence="6">
    <location>
        <begin position="108"/>
        <end position="127"/>
    </location>
</feature>
<feature type="transmembrane region" description="Helical" evidence="6">
    <location>
        <begin position="224"/>
        <end position="247"/>
    </location>
</feature>
<keyword evidence="8" id="KW-1185">Reference proteome</keyword>
<evidence type="ECO:0000256" key="4">
    <source>
        <dbReference type="ARBA" id="ARBA00022989"/>
    </source>
</evidence>
<organism evidence="7 8">
    <name type="scientific">Methylobacterium radiotolerans</name>
    <dbReference type="NCBI Taxonomy" id="31998"/>
    <lineage>
        <taxon>Bacteria</taxon>
        <taxon>Pseudomonadati</taxon>
        <taxon>Pseudomonadota</taxon>
        <taxon>Alphaproteobacteria</taxon>
        <taxon>Hyphomicrobiales</taxon>
        <taxon>Methylobacteriaceae</taxon>
        <taxon>Methylobacterium</taxon>
    </lineage>
</organism>
<comment type="subcellular location">
    <subcellularLocation>
        <location evidence="1">Cell membrane</location>
        <topology evidence="1">Multi-pass membrane protein</topology>
    </subcellularLocation>
</comment>
<reference evidence="7 8" key="1">
    <citation type="submission" date="2024-06" db="EMBL/GenBank/DDBJ databases">
        <title>Genomics of switchgrass bacterial isolates.</title>
        <authorList>
            <person name="Shade A."/>
        </authorList>
    </citation>
    <scope>NUCLEOTIDE SEQUENCE [LARGE SCALE GENOMIC DNA]</scope>
    <source>
        <strain evidence="7 8">PvP084</strain>
    </source>
</reference>
<evidence type="ECO:0000313" key="8">
    <source>
        <dbReference type="Proteomes" id="UP001549119"/>
    </source>
</evidence>
<dbReference type="EMBL" id="JBEPNW010000007">
    <property type="protein sequence ID" value="MET3869877.1"/>
    <property type="molecule type" value="Genomic_DNA"/>
</dbReference>
<accession>A0ABV2NTL1</accession>
<feature type="transmembrane region" description="Helical" evidence="6">
    <location>
        <begin position="193"/>
        <end position="212"/>
    </location>
</feature>
<sequence>MARTQADRGRRASKPTEIPAKGWKDIALRTYHDIGENRLSLIAAGVTFFTLLAIFPAVAALVSCYGLVADAATINDQLASLQGILPQGALEIIGDQVKRLNENGNTTLGLSLIIGIALSVWSANGGVKHVFDALNLVYNEREKRNFLVLNLVSLAFTAGALLFLVLALSAIVVLPVVLAYVGIGEEASWLNLLRWPVLLLAVLGGLAVLYRYGPSRDAPRWRWVTPGGALAAVLWLVASALFSWYVAHFGSYNKTYGSLGAAIGFMTWIWLSTMIVLAGAQVNAEMEHQTAEDTTVGEPQPLGTRRARMADTLGTAAE</sequence>
<evidence type="ECO:0000256" key="2">
    <source>
        <dbReference type="ARBA" id="ARBA00022475"/>
    </source>
</evidence>
<gene>
    <name evidence="7" type="ORF">ABIC20_007262</name>
</gene>
<keyword evidence="2" id="KW-1003">Cell membrane</keyword>
<evidence type="ECO:0000256" key="3">
    <source>
        <dbReference type="ARBA" id="ARBA00022692"/>
    </source>
</evidence>